<evidence type="ECO:0000313" key="1">
    <source>
        <dbReference type="EMBL" id="MVO77965.1"/>
    </source>
</evidence>
<organism evidence="1 2">
    <name type="scientific">Sphingomonas horti</name>
    <dbReference type="NCBI Taxonomy" id="2682842"/>
    <lineage>
        <taxon>Bacteria</taxon>
        <taxon>Pseudomonadati</taxon>
        <taxon>Pseudomonadota</taxon>
        <taxon>Alphaproteobacteria</taxon>
        <taxon>Sphingomonadales</taxon>
        <taxon>Sphingomonadaceae</taxon>
        <taxon>Sphingomonas</taxon>
    </lineage>
</organism>
<evidence type="ECO:0000313" key="2">
    <source>
        <dbReference type="Proteomes" id="UP000441389"/>
    </source>
</evidence>
<comment type="caution">
    <text evidence="1">The sequence shown here is derived from an EMBL/GenBank/DDBJ whole genome shotgun (WGS) entry which is preliminary data.</text>
</comment>
<dbReference type="AlphaFoldDB" id="A0A6I4J0K1"/>
<name>A0A6I4J0K1_9SPHN</name>
<gene>
    <name evidence="1" type="ORF">GON01_08470</name>
</gene>
<reference evidence="1 2" key="1">
    <citation type="submission" date="2019-12" db="EMBL/GenBank/DDBJ databases">
        <authorList>
            <person name="Huq M.A."/>
        </authorList>
    </citation>
    <scope>NUCLEOTIDE SEQUENCE [LARGE SCALE GENOMIC DNA]</scope>
    <source>
        <strain evidence="1 2">MAH-20</strain>
    </source>
</reference>
<dbReference type="Proteomes" id="UP000441389">
    <property type="component" value="Unassembled WGS sequence"/>
</dbReference>
<protein>
    <submittedName>
        <fullName evidence="1">Uncharacterized protein</fullName>
    </submittedName>
</protein>
<dbReference type="EMBL" id="WQMS01000009">
    <property type="protein sequence ID" value="MVO77965.1"/>
    <property type="molecule type" value="Genomic_DNA"/>
</dbReference>
<keyword evidence="2" id="KW-1185">Reference proteome</keyword>
<dbReference type="RefSeq" id="WP_157026939.1">
    <property type="nucleotide sequence ID" value="NZ_WQMS01000009.1"/>
</dbReference>
<accession>A0A6I4J0K1</accession>
<proteinExistence type="predicted"/>
<sequence>MNWLGTFGIVVLSYMGADGSAAQNPSNREVRSQVAAVSFDFMAASARNPCDTNSIEARRFRSKNSVRWERIRAALQEQYGDDMAQDLGVVIPEACLDQRATTLSERRKIYEADIQALEKTLGIAGKRP</sequence>